<dbReference type="EMBL" id="VICH01000005">
    <property type="protein sequence ID" value="TQV67825.1"/>
    <property type="molecule type" value="Genomic_DNA"/>
</dbReference>
<sequence>MDDTLTNIAVLTGDIIGSTQMSPEDLERAFDALTTSAEVQAEWHGESLHFTRQRGDGWQVRLARPELALRSALAFRAALRCEGKEFSTYMGLATGHAKPHISGVDLNTSTEQVFVGSGHQLDCMKLIYANIEMLHATNGSVGAAFVLADRISQSWTPAQAAAMLPMLAPGNSPSHSEVARALGKSRQAVAKALEGAGYDAVWMALGNIENEEAQDD</sequence>
<keyword evidence="2" id="KW-1185">Reference proteome</keyword>
<dbReference type="OrthoDB" id="7210707at2"/>
<dbReference type="AlphaFoldDB" id="A0A545SSA7"/>
<evidence type="ECO:0000313" key="1">
    <source>
        <dbReference type="EMBL" id="TQV67825.1"/>
    </source>
</evidence>
<dbReference type="Proteomes" id="UP000315816">
    <property type="component" value="Unassembled WGS sequence"/>
</dbReference>
<dbReference type="RefSeq" id="WP_142853259.1">
    <property type="nucleotide sequence ID" value="NZ_FXWW01000001.1"/>
</dbReference>
<name>A0A545SSA7_9RHOB</name>
<comment type="caution">
    <text evidence="1">The sequence shown here is derived from an EMBL/GenBank/DDBJ whole genome shotgun (WGS) entry which is preliminary data.</text>
</comment>
<proteinExistence type="predicted"/>
<gene>
    <name evidence="1" type="ORF">FIL88_08225</name>
</gene>
<protein>
    <submittedName>
        <fullName evidence="1">MarR family transcriptional regulator</fullName>
    </submittedName>
</protein>
<accession>A0A545SSA7</accession>
<reference evidence="1 2" key="1">
    <citation type="submission" date="2019-06" db="EMBL/GenBank/DDBJ databases">
        <title>A novel species of marine bacteria.</title>
        <authorList>
            <person name="Wang Y."/>
        </authorList>
    </citation>
    <scope>NUCLEOTIDE SEQUENCE [LARGE SCALE GENOMIC DNA]</scope>
    <source>
        <strain evidence="1 2">MA1-10</strain>
    </source>
</reference>
<evidence type="ECO:0000313" key="2">
    <source>
        <dbReference type="Proteomes" id="UP000315816"/>
    </source>
</evidence>
<organism evidence="1 2">
    <name type="scientific">Aliiroseovarius halocynthiae</name>
    <dbReference type="NCBI Taxonomy" id="985055"/>
    <lineage>
        <taxon>Bacteria</taxon>
        <taxon>Pseudomonadati</taxon>
        <taxon>Pseudomonadota</taxon>
        <taxon>Alphaproteobacteria</taxon>
        <taxon>Rhodobacterales</taxon>
        <taxon>Paracoccaceae</taxon>
        <taxon>Aliiroseovarius</taxon>
    </lineage>
</organism>